<dbReference type="STRING" id="479431.Namu_4443"/>
<dbReference type="KEGG" id="nml:Namu_4443"/>
<gene>
    <name evidence="2" type="ordered locus">Namu_4443</name>
</gene>
<reference evidence="2 3" key="2">
    <citation type="journal article" date="2010" name="Stand. Genomic Sci.">
        <title>Complete genome sequence of Nakamurella multipartita type strain (Y-104).</title>
        <authorList>
            <person name="Tice H."/>
            <person name="Mayilraj S."/>
            <person name="Sims D."/>
            <person name="Lapidus A."/>
            <person name="Nolan M."/>
            <person name="Lucas S."/>
            <person name="Glavina Del Rio T."/>
            <person name="Copeland A."/>
            <person name="Cheng J.F."/>
            <person name="Meincke L."/>
            <person name="Bruce D."/>
            <person name="Goodwin L."/>
            <person name="Pitluck S."/>
            <person name="Ivanova N."/>
            <person name="Mavromatis K."/>
            <person name="Ovchinnikova G."/>
            <person name="Pati A."/>
            <person name="Chen A."/>
            <person name="Palaniappan K."/>
            <person name="Land M."/>
            <person name="Hauser L."/>
            <person name="Chang Y.J."/>
            <person name="Jeffries C.D."/>
            <person name="Detter J.C."/>
            <person name="Brettin T."/>
            <person name="Rohde M."/>
            <person name="Goker M."/>
            <person name="Bristow J."/>
            <person name="Eisen J.A."/>
            <person name="Markowitz V."/>
            <person name="Hugenholtz P."/>
            <person name="Kyrpides N.C."/>
            <person name="Klenk H.P."/>
            <person name="Chen F."/>
        </authorList>
    </citation>
    <scope>NUCLEOTIDE SEQUENCE [LARGE SCALE GENOMIC DNA]</scope>
    <source>
        <strain evidence="3">ATCC 700099 / DSM 44233 / CIP 104796 / JCM 9543 / NBRC 105858 / Y-104</strain>
    </source>
</reference>
<keyword evidence="3" id="KW-1185">Reference proteome</keyword>
<accession>C8XKS2</accession>
<proteinExistence type="predicted"/>
<name>C8XKS2_NAKMY</name>
<dbReference type="InParanoid" id="C8XKS2"/>
<dbReference type="HOGENOM" id="CLU_1545991_0_0_11"/>
<feature type="signal peptide" evidence="1">
    <location>
        <begin position="1"/>
        <end position="27"/>
    </location>
</feature>
<dbReference type="AlphaFoldDB" id="C8XKS2"/>
<dbReference type="RefSeq" id="WP_015749551.1">
    <property type="nucleotide sequence ID" value="NC_013235.1"/>
</dbReference>
<sequence length="173" mass="17411" precursor="true">MTQSASSRRRAGLMLLFASATVLVVSACSTAGTPSVAQPPVTELVTVTTATTVPTTATVTATVTSTPPPTTTAAAAVLVSPTFKDASTFECADAAADSCWALDVTTSGPCPNGVYVAINVYRKGEDAVLQVLETTSTPVTDALGGTVTVQLSQTGLSPSGDPLEADLKEARCA</sequence>
<evidence type="ECO:0000313" key="3">
    <source>
        <dbReference type="Proteomes" id="UP000002218"/>
    </source>
</evidence>
<evidence type="ECO:0000256" key="1">
    <source>
        <dbReference type="SAM" id="SignalP"/>
    </source>
</evidence>
<keyword evidence="1" id="KW-0732">Signal</keyword>
<feature type="chain" id="PRO_5039338730" evidence="1">
    <location>
        <begin position="28"/>
        <end position="173"/>
    </location>
</feature>
<protein>
    <submittedName>
        <fullName evidence="2">Uncharacterized protein</fullName>
    </submittedName>
</protein>
<dbReference type="EMBL" id="CP001737">
    <property type="protein sequence ID" value="ACV80729.1"/>
    <property type="molecule type" value="Genomic_DNA"/>
</dbReference>
<reference evidence="3" key="1">
    <citation type="submission" date="2009-09" db="EMBL/GenBank/DDBJ databases">
        <title>The complete genome of Nakamurella multipartita DSM 44233.</title>
        <authorList>
            <consortium name="US DOE Joint Genome Institute (JGI-PGF)"/>
            <person name="Lucas S."/>
            <person name="Copeland A."/>
            <person name="Lapidus A."/>
            <person name="Glavina del Rio T."/>
            <person name="Dalin E."/>
            <person name="Tice H."/>
            <person name="Bruce D."/>
            <person name="Goodwin L."/>
            <person name="Pitluck S."/>
            <person name="Kyrpides N."/>
            <person name="Mavromatis K."/>
            <person name="Ivanova N."/>
            <person name="Ovchinnikova G."/>
            <person name="Sims D."/>
            <person name="Meincke L."/>
            <person name="Brettin T."/>
            <person name="Detter J.C."/>
            <person name="Han C."/>
            <person name="Larimer F."/>
            <person name="Land M."/>
            <person name="Hauser L."/>
            <person name="Markowitz V."/>
            <person name="Cheng J.-F."/>
            <person name="Hugenholtz P."/>
            <person name="Woyke T."/>
            <person name="Wu D."/>
            <person name="Klenk H.-P."/>
            <person name="Eisen J.A."/>
        </authorList>
    </citation>
    <scope>NUCLEOTIDE SEQUENCE [LARGE SCALE GENOMIC DNA]</scope>
    <source>
        <strain evidence="3">ATCC 700099 / DSM 44233 / CIP 104796 / JCM 9543 / NBRC 105858 / Y-104</strain>
    </source>
</reference>
<evidence type="ECO:0000313" key="2">
    <source>
        <dbReference type="EMBL" id="ACV80729.1"/>
    </source>
</evidence>
<organism evidence="2 3">
    <name type="scientific">Nakamurella multipartita (strain ATCC 700099 / DSM 44233 / CIP 104796 / JCM 9543 / NBRC 105858 / Y-104)</name>
    <name type="common">Microsphaera multipartita</name>
    <dbReference type="NCBI Taxonomy" id="479431"/>
    <lineage>
        <taxon>Bacteria</taxon>
        <taxon>Bacillati</taxon>
        <taxon>Actinomycetota</taxon>
        <taxon>Actinomycetes</taxon>
        <taxon>Nakamurellales</taxon>
        <taxon>Nakamurellaceae</taxon>
        <taxon>Nakamurella</taxon>
    </lineage>
</organism>
<dbReference type="Proteomes" id="UP000002218">
    <property type="component" value="Chromosome"/>
</dbReference>